<dbReference type="InterPro" id="IPR003325">
    <property type="entry name" value="TerD"/>
</dbReference>
<dbReference type="AlphaFoldDB" id="A0A367EB83"/>
<protein>
    <submittedName>
        <fullName evidence="3">TerD-family protein</fullName>
    </submittedName>
</protein>
<evidence type="ECO:0000256" key="1">
    <source>
        <dbReference type="ARBA" id="ARBA00008775"/>
    </source>
</evidence>
<dbReference type="PANTHER" id="PTHR32097">
    <property type="entry name" value="CAMP-BINDING PROTEIN 1-RELATED"/>
    <property type="match status" value="1"/>
</dbReference>
<dbReference type="Gene3D" id="2.60.60.30">
    <property type="entry name" value="sav2460 like domains"/>
    <property type="match status" value="1"/>
</dbReference>
<dbReference type="PANTHER" id="PTHR32097:SF4">
    <property type="entry name" value="GENERAL STRESS PROTEIN 16U"/>
    <property type="match status" value="1"/>
</dbReference>
<dbReference type="Proteomes" id="UP000253507">
    <property type="component" value="Unassembled WGS sequence"/>
</dbReference>
<keyword evidence="4" id="KW-1185">Reference proteome</keyword>
<name>A0A367EB83_9ACTN</name>
<comment type="caution">
    <text evidence="3">The sequence shown here is derived from an EMBL/GenBank/DDBJ whole genome shotgun (WGS) entry which is preliminary data.</text>
</comment>
<evidence type="ECO:0000313" key="3">
    <source>
        <dbReference type="EMBL" id="RCG15328.1"/>
    </source>
</evidence>
<accession>A0A367EB83</accession>
<dbReference type="InterPro" id="IPR051324">
    <property type="entry name" value="Stress/Tellurium_Resist"/>
</dbReference>
<dbReference type="OrthoDB" id="3851702at2"/>
<dbReference type="RefSeq" id="WP_114017855.1">
    <property type="nucleotide sequence ID" value="NZ_QOIM01000041.1"/>
</dbReference>
<organism evidence="3 4">
    <name type="scientific">Streptomyces reniochalinae</name>
    <dbReference type="NCBI Taxonomy" id="2250578"/>
    <lineage>
        <taxon>Bacteria</taxon>
        <taxon>Bacillati</taxon>
        <taxon>Actinomycetota</taxon>
        <taxon>Actinomycetes</taxon>
        <taxon>Kitasatosporales</taxon>
        <taxon>Streptomycetaceae</taxon>
        <taxon>Streptomyces</taxon>
    </lineage>
</organism>
<dbReference type="EMBL" id="QOIM01000041">
    <property type="protein sequence ID" value="RCG15328.1"/>
    <property type="molecule type" value="Genomic_DNA"/>
</dbReference>
<feature type="domain" description="TerD" evidence="2">
    <location>
        <begin position="4"/>
        <end position="163"/>
    </location>
</feature>
<evidence type="ECO:0000313" key="4">
    <source>
        <dbReference type="Proteomes" id="UP000253507"/>
    </source>
</evidence>
<comment type="similarity">
    <text evidence="1">Belongs to the CAPAB/TerDEXZ family.</text>
</comment>
<dbReference type="CDD" id="cd06974">
    <property type="entry name" value="TerD_like"/>
    <property type="match status" value="1"/>
</dbReference>
<reference evidence="3 4" key="1">
    <citation type="submission" date="2018-06" db="EMBL/GenBank/DDBJ databases">
        <title>Streptomyces reniochalinae sp. nov. and Streptomyces diacarnus sp. nov. from marine sponges.</title>
        <authorList>
            <person name="Li L."/>
        </authorList>
    </citation>
    <scope>NUCLEOTIDE SEQUENCE [LARGE SCALE GENOMIC DNA]</scope>
    <source>
        <strain evidence="3 4">LHW50302</strain>
    </source>
</reference>
<sequence length="179" mass="19570">MSSLNKGLEKVEVTLKWDPSPLGEPDHDLDIVAGTYTADAPFGDPDYLVHFDSRSPDGTITLNRDSKTGQGFGSDEVMTLELDRLAETYVRVVIGVAIQQGEGRKTFGQIENTAVQIREGYEELSESDLAGVEGSTAATVAEFVRGESGEWHHKVVLRGYDGTPEEFTAHMGLPEQRRA</sequence>
<dbReference type="Pfam" id="PF02342">
    <property type="entry name" value="TerD"/>
    <property type="match status" value="1"/>
</dbReference>
<proteinExistence type="inferred from homology"/>
<gene>
    <name evidence="3" type="ORF">DQ392_24395</name>
</gene>
<evidence type="ECO:0000259" key="2">
    <source>
        <dbReference type="Pfam" id="PF02342"/>
    </source>
</evidence>